<dbReference type="SUPFAM" id="SSF53756">
    <property type="entry name" value="UDP-Glycosyltransferase/glycogen phosphorylase"/>
    <property type="match status" value="1"/>
</dbReference>
<dbReference type="EC" id="5.1.3.14" evidence="3"/>
<proteinExistence type="inferred from homology"/>
<dbReference type="PANTHER" id="PTHR43174:SF2">
    <property type="entry name" value="UDP-N-ACETYLGLUCOSAMINE 2-EPIMERASE"/>
    <property type="match status" value="1"/>
</dbReference>
<comment type="similarity">
    <text evidence="2 4">Belongs to the UDP-N-acetylglucosamine 2-epimerase family.</text>
</comment>
<dbReference type="OrthoDB" id="9803238at2"/>
<evidence type="ECO:0000256" key="3">
    <source>
        <dbReference type="ARBA" id="ARBA00038858"/>
    </source>
</evidence>
<dbReference type="EMBL" id="SJPT01000005">
    <property type="protein sequence ID" value="TWU22443.1"/>
    <property type="molecule type" value="Genomic_DNA"/>
</dbReference>
<dbReference type="PANTHER" id="PTHR43174">
    <property type="entry name" value="UDP-N-ACETYLGLUCOSAMINE 2-EPIMERASE"/>
    <property type="match status" value="1"/>
</dbReference>
<name>A0A5C6CCC0_9BACT</name>
<keyword evidence="1 4" id="KW-0413">Isomerase</keyword>
<dbReference type="InterPro" id="IPR029767">
    <property type="entry name" value="WecB-like"/>
</dbReference>
<evidence type="ECO:0000256" key="4">
    <source>
        <dbReference type="RuleBase" id="RU003513"/>
    </source>
</evidence>
<dbReference type="Pfam" id="PF02350">
    <property type="entry name" value="Epimerase_2"/>
    <property type="match status" value="1"/>
</dbReference>
<dbReference type="RefSeq" id="WP_146595609.1">
    <property type="nucleotide sequence ID" value="NZ_SJPT01000005.1"/>
</dbReference>
<reference evidence="6 7" key="1">
    <citation type="submission" date="2019-02" db="EMBL/GenBank/DDBJ databases">
        <title>Deep-cultivation of Planctomycetes and their phenomic and genomic characterization uncovers novel biology.</title>
        <authorList>
            <person name="Wiegand S."/>
            <person name="Jogler M."/>
            <person name="Boedeker C."/>
            <person name="Pinto D."/>
            <person name="Vollmers J."/>
            <person name="Rivas-Marin E."/>
            <person name="Kohn T."/>
            <person name="Peeters S.H."/>
            <person name="Heuer A."/>
            <person name="Rast P."/>
            <person name="Oberbeckmann S."/>
            <person name="Bunk B."/>
            <person name="Jeske O."/>
            <person name="Meyerdierks A."/>
            <person name="Storesund J.E."/>
            <person name="Kallscheuer N."/>
            <person name="Luecker S."/>
            <person name="Lage O.M."/>
            <person name="Pohl T."/>
            <person name="Merkel B.J."/>
            <person name="Hornburger P."/>
            <person name="Mueller R.-W."/>
            <person name="Bruemmer F."/>
            <person name="Labrenz M."/>
            <person name="Spormann A.M."/>
            <person name="Op Den Camp H."/>
            <person name="Overmann J."/>
            <person name="Amann R."/>
            <person name="Jetten M.S.M."/>
            <person name="Mascher T."/>
            <person name="Medema M.H."/>
            <person name="Devos D.P."/>
            <person name="Kaster A.-K."/>
            <person name="Ovreas L."/>
            <person name="Rohde M."/>
            <person name="Galperin M.Y."/>
            <person name="Jogler C."/>
        </authorList>
    </citation>
    <scope>NUCLEOTIDE SEQUENCE [LARGE SCALE GENOMIC DNA]</scope>
    <source>
        <strain evidence="6 7">Pla52o</strain>
    </source>
</reference>
<evidence type="ECO:0000313" key="6">
    <source>
        <dbReference type="EMBL" id="TWU22443.1"/>
    </source>
</evidence>
<accession>A0A5C6CCC0</accession>
<dbReference type="AlphaFoldDB" id="A0A5C6CCC0"/>
<evidence type="ECO:0000259" key="5">
    <source>
        <dbReference type="Pfam" id="PF02350"/>
    </source>
</evidence>
<dbReference type="Gene3D" id="3.40.50.2000">
    <property type="entry name" value="Glycogen Phosphorylase B"/>
    <property type="match status" value="2"/>
</dbReference>
<organism evidence="6 7">
    <name type="scientific">Novipirellula galeiformis</name>
    <dbReference type="NCBI Taxonomy" id="2528004"/>
    <lineage>
        <taxon>Bacteria</taxon>
        <taxon>Pseudomonadati</taxon>
        <taxon>Planctomycetota</taxon>
        <taxon>Planctomycetia</taxon>
        <taxon>Pirellulales</taxon>
        <taxon>Pirellulaceae</taxon>
        <taxon>Novipirellula</taxon>
    </lineage>
</organism>
<gene>
    <name evidence="6" type="primary">mnaA</name>
    <name evidence="6" type="ORF">Pla52o_34990</name>
</gene>
<dbReference type="NCBIfam" id="TIGR00236">
    <property type="entry name" value="wecB"/>
    <property type="match status" value="1"/>
</dbReference>
<dbReference type="CDD" id="cd03786">
    <property type="entry name" value="GTB_UDP-GlcNAc_2-Epimerase"/>
    <property type="match status" value="1"/>
</dbReference>
<protein>
    <recommendedName>
        <fullName evidence="3">UDP-N-acetylglucosamine 2-epimerase (non-hydrolyzing)</fullName>
        <ecNumber evidence="3">5.1.3.14</ecNumber>
    </recommendedName>
</protein>
<comment type="caution">
    <text evidence="6">The sequence shown here is derived from an EMBL/GenBank/DDBJ whole genome shotgun (WGS) entry which is preliminary data.</text>
</comment>
<evidence type="ECO:0000256" key="2">
    <source>
        <dbReference type="ARBA" id="ARBA00038209"/>
    </source>
</evidence>
<sequence length="363" mass="39259">MKPLIVIGTRPESIKLAPLILELQSRGIEPVVCCTGQHHEMVTEVLSGFGILPTYMLCCESLAESIAAIDNVINRTDPVCAIVQGDTNSAAAGALAAFGRRVSVAHVEAGLRTYDLESPRPEEFNRRAITLAADWHFAPTADAQHSLRKEGVSMEKIRVVGNTGIDALLSSVPDVEPNGSVLVTSHRRENHGEGLLRICRAITALAVRHPENVFHWPIHPNPSVRDIVRDNVRGRNVHLTDPLSYRETVHLLSRCSAILTDSGGLCEEAVTLGIPTVILRETTERPEAVEQGLATLAGTKCESITRAGAAAIASPRQPRSTIYGDGKASRRIVDCLLSDNLRIGDAIPVDRPYPKQSPKQSLA</sequence>
<feature type="domain" description="UDP-N-acetylglucosamine 2-epimerase" evidence="5">
    <location>
        <begin position="24"/>
        <end position="336"/>
    </location>
</feature>
<evidence type="ECO:0000256" key="1">
    <source>
        <dbReference type="ARBA" id="ARBA00023235"/>
    </source>
</evidence>
<dbReference type="GO" id="GO:0008761">
    <property type="term" value="F:UDP-N-acetylglucosamine 2-epimerase activity"/>
    <property type="evidence" value="ECO:0007669"/>
    <property type="project" value="UniProtKB-EC"/>
</dbReference>
<dbReference type="Proteomes" id="UP000316304">
    <property type="component" value="Unassembled WGS sequence"/>
</dbReference>
<evidence type="ECO:0000313" key="7">
    <source>
        <dbReference type="Proteomes" id="UP000316304"/>
    </source>
</evidence>
<keyword evidence="7" id="KW-1185">Reference proteome</keyword>
<dbReference type="InterPro" id="IPR003331">
    <property type="entry name" value="UDP_GlcNAc_Epimerase_2_dom"/>
</dbReference>